<organism evidence="1 2">
    <name type="scientific">Patagioenas fasciata monilis</name>
    <dbReference type="NCBI Taxonomy" id="372326"/>
    <lineage>
        <taxon>Eukaryota</taxon>
        <taxon>Metazoa</taxon>
        <taxon>Chordata</taxon>
        <taxon>Craniata</taxon>
        <taxon>Vertebrata</taxon>
        <taxon>Euteleostomi</taxon>
        <taxon>Archelosauria</taxon>
        <taxon>Archosauria</taxon>
        <taxon>Dinosauria</taxon>
        <taxon>Saurischia</taxon>
        <taxon>Theropoda</taxon>
        <taxon>Coelurosauria</taxon>
        <taxon>Aves</taxon>
        <taxon>Neognathae</taxon>
        <taxon>Neoaves</taxon>
        <taxon>Columbimorphae</taxon>
        <taxon>Columbiformes</taxon>
        <taxon>Columbidae</taxon>
        <taxon>Patagioenas</taxon>
    </lineage>
</organism>
<comment type="caution">
    <text evidence="1">The sequence shown here is derived from an EMBL/GenBank/DDBJ whole genome shotgun (WGS) entry which is preliminary data.</text>
</comment>
<accession>A0A1V4JM34</accession>
<name>A0A1V4JM34_PATFA</name>
<gene>
    <name evidence="1" type="ORF">AV530_005568</name>
</gene>
<reference evidence="1 2" key="1">
    <citation type="submission" date="2016-02" db="EMBL/GenBank/DDBJ databases">
        <title>Band-tailed pigeon sequencing and assembly.</title>
        <authorList>
            <person name="Soares A.E."/>
            <person name="Novak B.J."/>
            <person name="Rice E.S."/>
            <person name="O'Connell B."/>
            <person name="Chang D."/>
            <person name="Weber S."/>
            <person name="Shapiro B."/>
        </authorList>
    </citation>
    <scope>NUCLEOTIDE SEQUENCE [LARGE SCALE GENOMIC DNA]</scope>
    <source>
        <strain evidence="1">BTP2013</strain>
        <tissue evidence="1">Blood</tissue>
    </source>
</reference>
<dbReference type="AlphaFoldDB" id="A0A1V4JM34"/>
<keyword evidence="2" id="KW-1185">Reference proteome</keyword>
<sequence length="108" mass="12282">MPTTLTMTSKGHLEAKGVEFPVKTFIAFWLLFPLLTTDDSLQGNMESEEVQCSRCKQSPGVGDQLKELKDKGQSRPDWLMINTEGCVFRLEIKFTKELRTRHSENTCA</sequence>
<protein>
    <submittedName>
        <fullName evidence="1">Uncharacterized protein</fullName>
    </submittedName>
</protein>
<evidence type="ECO:0000313" key="1">
    <source>
        <dbReference type="EMBL" id="OPJ73164.1"/>
    </source>
</evidence>
<dbReference type="Proteomes" id="UP000190648">
    <property type="component" value="Unassembled WGS sequence"/>
</dbReference>
<evidence type="ECO:0000313" key="2">
    <source>
        <dbReference type="Proteomes" id="UP000190648"/>
    </source>
</evidence>
<dbReference type="EMBL" id="LSYS01006902">
    <property type="protein sequence ID" value="OPJ73164.1"/>
    <property type="molecule type" value="Genomic_DNA"/>
</dbReference>
<proteinExistence type="predicted"/>